<feature type="transmembrane region" description="Helical" evidence="9">
    <location>
        <begin position="6"/>
        <end position="27"/>
    </location>
</feature>
<dbReference type="CDD" id="cd06582">
    <property type="entry name" value="TM_PBP1_LivH_like"/>
    <property type="match status" value="1"/>
</dbReference>
<dbReference type="Proteomes" id="UP001501671">
    <property type="component" value="Unassembled WGS sequence"/>
</dbReference>
<feature type="transmembrane region" description="Helical" evidence="9">
    <location>
        <begin position="267"/>
        <end position="285"/>
    </location>
</feature>
<dbReference type="PANTHER" id="PTHR11795">
    <property type="entry name" value="BRANCHED-CHAIN AMINO ACID TRANSPORT SYSTEM PERMEASE PROTEIN LIVH"/>
    <property type="match status" value="1"/>
</dbReference>
<organism evidence="10 11">
    <name type="scientific">Pigmentiphaga soli</name>
    <dbReference type="NCBI Taxonomy" id="1007095"/>
    <lineage>
        <taxon>Bacteria</taxon>
        <taxon>Pseudomonadati</taxon>
        <taxon>Pseudomonadota</taxon>
        <taxon>Betaproteobacteria</taxon>
        <taxon>Burkholderiales</taxon>
        <taxon>Alcaligenaceae</taxon>
        <taxon>Pigmentiphaga</taxon>
    </lineage>
</organism>
<evidence type="ECO:0000256" key="7">
    <source>
        <dbReference type="ARBA" id="ARBA00023136"/>
    </source>
</evidence>
<reference evidence="11" key="1">
    <citation type="journal article" date="2019" name="Int. J. Syst. Evol. Microbiol.">
        <title>The Global Catalogue of Microorganisms (GCM) 10K type strain sequencing project: providing services to taxonomists for standard genome sequencing and annotation.</title>
        <authorList>
            <consortium name="The Broad Institute Genomics Platform"/>
            <consortium name="The Broad Institute Genome Sequencing Center for Infectious Disease"/>
            <person name="Wu L."/>
            <person name="Ma J."/>
        </authorList>
    </citation>
    <scope>NUCLEOTIDE SEQUENCE [LARGE SCALE GENOMIC DNA]</scope>
    <source>
        <strain evidence="11">JCM 17666</strain>
    </source>
</reference>
<dbReference type="EMBL" id="BAABFO010000007">
    <property type="protein sequence ID" value="GAA4330257.1"/>
    <property type="molecule type" value="Genomic_DNA"/>
</dbReference>
<evidence type="ECO:0000256" key="9">
    <source>
        <dbReference type="SAM" id="Phobius"/>
    </source>
</evidence>
<evidence type="ECO:0000313" key="10">
    <source>
        <dbReference type="EMBL" id="GAA4330257.1"/>
    </source>
</evidence>
<proteinExistence type="inferred from homology"/>
<feature type="transmembrane region" description="Helical" evidence="9">
    <location>
        <begin position="39"/>
        <end position="57"/>
    </location>
</feature>
<dbReference type="PANTHER" id="PTHR11795:SF445">
    <property type="entry name" value="AMINO ACID ABC TRANSPORTER PERMEASE PROTEIN"/>
    <property type="match status" value="1"/>
</dbReference>
<feature type="transmembrane region" description="Helical" evidence="9">
    <location>
        <begin position="63"/>
        <end position="82"/>
    </location>
</feature>
<evidence type="ECO:0000256" key="4">
    <source>
        <dbReference type="ARBA" id="ARBA00022692"/>
    </source>
</evidence>
<name>A0ABP8GUR2_9BURK</name>
<keyword evidence="3" id="KW-1003">Cell membrane</keyword>
<gene>
    <name evidence="10" type="ORF">GCM10023144_17800</name>
</gene>
<evidence type="ECO:0000256" key="5">
    <source>
        <dbReference type="ARBA" id="ARBA00022970"/>
    </source>
</evidence>
<evidence type="ECO:0000313" key="11">
    <source>
        <dbReference type="Proteomes" id="UP001501671"/>
    </source>
</evidence>
<dbReference type="InterPro" id="IPR052157">
    <property type="entry name" value="BCAA_transport_permease"/>
</dbReference>
<evidence type="ECO:0000256" key="8">
    <source>
        <dbReference type="ARBA" id="ARBA00037998"/>
    </source>
</evidence>
<comment type="subcellular location">
    <subcellularLocation>
        <location evidence="1">Cell membrane</location>
        <topology evidence="1">Multi-pass membrane protein</topology>
    </subcellularLocation>
</comment>
<evidence type="ECO:0000256" key="3">
    <source>
        <dbReference type="ARBA" id="ARBA00022475"/>
    </source>
</evidence>
<dbReference type="InterPro" id="IPR001851">
    <property type="entry name" value="ABC_transp_permease"/>
</dbReference>
<evidence type="ECO:0000256" key="1">
    <source>
        <dbReference type="ARBA" id="ARBA00004651"/>
    </source>
</evidence>
<keyword evidence="7 9" id="KW-0472">Membrane</keyword>
<keyword evidence="11" id="KW-1185">Reference proteome</keyword>
<accession>A0ABP8GUR2</accession>
<keyword evidence="5" id="KW-0029">Amino-acid transport</keyword>
<feature type="transmembrane region" description="Helical" evidence="9">
    <location>
        <begin position="189"/>
        <end position="210"/>
    </location>
</feature>
<keyword evidence="6 9" id="KW-1133">Transmembrane helix</keyword>
<evidence type="ECO:0000256" key="2">
    <source>
        <dbReference type="ARBA" id="ARBA00022448"/>
    </source>
</evidence>
<protein>
    <submittedName>
        <fullName evidence="10">Branched-chain amino acid ABC transporter permease</fullName>
    </submittedName>
</protein>
<evidence type="ECO:0000256" key="6">
    <source>
        <dbReference type="ARBA" id="ARBA00022989"/>
    </source>
</evidence>
<comment type="similarity">
    <text evidence="8">Belongs to the binding-protein-dependent transport system permease family. LivHM subfamily.</text>
</comment>
<dbReference type="RefSeq" id="WP_345248469.1">
    <property type="nucleotide sequence ID" value="NZ_BAABFO010000007.1"/>
</dbReference>
<comment type="caution">
    <text evidence="10">The sequence shown here is derived from an EMBL/GenBank/DDBJ whole genome shotgun (WGS) entry which is preliminary data.</text>
</comment>
<keyword evidence="2" id="KW-0813">Transport</keyword>
<keyword evidence="4 9" id="KW-0812">Transmembrane</keyword>
<feature type="transmembrane region" description="Helical" evidence="9">
    <location>
        <begin position="222"/>
        <end position="255"/>
    </location>
</feature>
<feature type="transmembrane region" description="Helical" evidence="9">
    <location>
        <begin position="94"/>
        <end position="117"/>
    </location>
</feature>
<sequence length="289" mass="30256">MIPQLLLAGLVVGSLYALIAVSLNLVYGTMRLLNCGHGDLVMIGAFVGYGVVVGLGLSPVVGFFVAPMVTGLLGFVLFRTLFFDLSRRLSADGLEAASLLIFFGVSMVVQNTMSYFLTGTPHAYSGYDDLVRIGQTAVSESRLIALTASVALVAAVMAFLRLTMWGIGVRAMIQNREASRIVGIDVERAFALCSVGGFALAGAAGAVLGMQQPATPFMGAPYTTIAFLIVILGGLGNIAGSLAGGLAIGLLETLGVSLTDPSYRDPLIYGLFILVLLLRPQGLFARAKR</sequence>
<dbReference type="Pfam" id="PF02653">
    <property type="entry name" value="BPD_transp_2"/>
    <property type="match status" value="1"/>
</dbReference>
<feature type="transmembrane region" description="Helical" evidence="9">
    <location>
        <begin position="143"/>
        <end position="168"/>
    </location>
</feature>